<dbReference type="EMBL" id="JAGPNK010000018">
    <property type="protein sequence ID" value="KAH7305586.1"/>
    <property type="molecule type" value="Genomic_DNA"/>
</dbReference>
<gene>
    <name evidence="2" type="ORF">B0I35DRAFT_444074</name>
</gene>
<organism evidence="2 3">
    <name type="scientific">Stachybotrys elegans</name>
    <dbReference type="NCBI Taxonomy" id="80388"/>
    <lineage>
        <taxon>Eukaryota</taxon>
        <taxon>Fungi</taxon>
        <taxon>Dikarya</taxon>
        <taxon>Ascomycota</taxon>
        <taxon>Pezizomycotina</taxon>
        <taxon>Sordariomycetes</taxon>
        <taxon>Hypocreomycetidae</taxon>
        <taxon>Hypocreales</taxon>
        <taxon>Stachybotryaceae</taxon>
        <taxon>Stachybotrys</taxon>
    </lineage>
</organism>
<sequence>MRRLNEARQLAALAASVLELSLPRRPRDVEQRQGNPRRRDAGEVKLHNAVLVGANLLGNPDPHIFFAEANDLGASNLAREEGLDAFADRALKAQTLSVFAHATVGIGDGFISDRGELEVGSAVAGNHVNGGAALYGVLCRKEHAPVQRQSVGAVGWQVGPWDSALSSKLRPRLEDNDCRRVLRGLVDEDVARTEGGDGGGSQRTRGCAKNASIDEELIDSSQWSEYRRRDCPQIALRHGRGDGGRGRCRSEEHGDEKGRDESAKDGIGQVHAVCAGCQVEVELNKYSREREKSKRQRLVAEAN</sequence>
<feature type="compositionally biased region" description="Basic and acidic residues" evidence="1">
    <location>
        <begin position="239"/>
        <end position="264"/>
    </location>
</feature>
<accession>A0A8K0WM60</accession>
<name>A0A8K0WM60_9HYPO</name>
<feature type="region of interest" description="Disordered" evidence="1">
    <location>
        <begin position="235"/>
        <end position="265"/>
    </location>
</feature>
<reference evidence="2" key="1">
    <citation type="journal article" date="2021" name="Nat. Commun.">
        <title>Genetic determinants of endophytism in the Arabidopsis root mycobiome.</title>
        <authorList>
            <person name="Mesny F."/>
            <person name="Miyauchi S."/>
            <person name="Thiergart T."/>
            <person name="Pickel B."/>
            <person name="Atanasova L."/>
            <person name="Karlsson M."/>
            <person name="Huettel B."/>
            <person name="Barry K.W."/>
            <person name="Haridas S."/>
            <person name="Chen C."/>
            <person name="Bauer D."/>
            <person name="Andreopoulos W."/>
            <person name="Pangilinan J."/>
            <person name="LaButti K."/>
            <person name="Riley R."/>
            <person name="Lipzen A."/>
            <person name="Clum A."/>
            <person name="Drula E."/>
            <person name="Henrissat B."/>
            <person name="Kohler A."/>
            <person name="Grigoriev I.V."/>
            <person name="Martin F.M."/>
            <person name="Hacquard S."/>
        </authorList>
    </citation>
    <scope>NUCLEOTIDE SEQUENCE</scope>
    <source>
        <strain evidence="2">MPI-CAGE-CH-0235</strain>
    </source>
</reference>
<comment type="caution">
    <text evidence="2">The sequence shown here is derived from an EMBL/GenBank/DDBJ whole genome shotgun (WGS) entry which is preliminary data.</text>
</comment>
<protein>
    <submittedName>
        <fullName evidence="2">Uncharacterized protein</fullName>
    </submittedName>
</protein>
<dbReference type="Proteomes" id="UP000813444">
    <property type="component" value="Unassembled WGS sequence"/>
</dbReference>
<dbReference type="AlphaFoldDB" id="A0A8K0WM60"/>
<evidence type="ECO:0000313" key="2">
    <source>
        <dbReference type="EMBL" id="KAH7305586.1"/>
    </source>
</evidence>
<evidence type="ECO:0000256" key="1">
    <source>
        <dbReference type="SAM" id="MobiDB-lite"/>
    </source>
</evidence>
<proteinExistence type="predicted"/>
<evidence type="ECO:0000313" key="3">
    <source>
        <dbReference type="Proteomes" id="UP000813444"/>
    </source>
</evidence>
<keyword evidence="3" id="KW-1185">Reference proteome</keyword>